<comment type="subcellular location">
    <subcellularLocation>
        <location evidence="1">Cell surface</location>
    </subcellularLocation>
</comment>
<feature type="transmembrane region" description="Helical" evidence="3">
    <location>
        <begin position="32"/>
        <end position="53"/>
    </location>
</feature>
<dbReference type="InterPro" id="IPR016977">
    <property type="entry name" value="ComGF"/>
</dbReference>
<comment type="caution">
    <text evidence="4">The sequence shown here is derived from an EMBL/GenBank/DDBJ whole genome shotgun (WGS) entry which is preliminary data.</text>
</comment>
<organism evidence="4 5">
    <name type="scientific">Pradoshia eiseniae</name>
    <dbReference type="NCBI Taxonomy" id="2064768"/>
    <lineage>
        <taxon>Bacteria</taxon>
        <taxon>Bacillati</taxon>
        <taxon>Bacillota</taxon>
        <taxon>Bacilli</taxon>
        <taxon>Bacillales</taxon>
        <taxon>Bacillaceae</taxon>
        <taxon>Pradoshia</taxon>
    </lineage>
</organism>
<gene>
    <name evidence="4" type="ORF">CYL18_01105</name>
</gene>
<name>A0A2S7N3D4_9BACI</name>
<dbReference type="Proteomes" id="UP000239663">
    <property type="component" value="Unassembled WGS sequence"/>
</dbReference>
<dbReference type="AlphaFoldDB" id="A0A2S7N3D4"/>
<dbReference type="EMBL" id="PKOZ01000001">
    <property type="protein sequence ID" value="PQD96527.1"/>
    <property type="molecule type" value="Genomic_DNA"/>
</dbReference>
<dbReference type="Pfam" id="PF15980">
    <property type="entry name" value="ComGF"/>
    <property type="match status" value="1"/>
</dbReference>
<evidence type="ECO:0000256" key="1">
    <source>
        <dbReference type="ARBA" id="ARBA00004241"/>
    </source>
</evidence>
<reference evidence="4 5" key="1">
    <citation type="submission" date="2017-12" db="EMBL/GenBank/DDBJ databases">
        <title>Taxonomic description and draft genome of Pradoshia cofamensis Gen. nov., sp. nov., a thermotolerant bacillale isolated from anterior gut of earthworm Eisenia fetida.</title>
        <authorList>
            <person name="Saha T."/>
            <person name="Chakraborty R."/>
        </authorList>
    </citation>
    <scope>NUCLEOTIDE SEQUENCE [LARGE SCALE GENOMIC DNA]</scope>
    <source>
        <strain evidence="4 5">EAG3</strain>
    </source>
</reference>
<evidence type="ECO:0000313" key="4">
    <source>
        <dbReference type="EMBL" id="PQD96527.1"/>
    </source>
</evidence>
<keyword evidence="3" id="KW-1133">Transmembrane helix</keyword>
<protein>
    <recommendedName>
        <fullName evidence="6">Competence protein comGF</fullName>
    </recommendedName>
</protein>
<accession>A0A2S7N3D4</accession>
<evidence type="ECO:0000256" key="3">
    <source>
        <dbReference type="SAM" id="Phobius"/>
    </source>
</evidence>
<keyword evidence="2" id="KW-0178">Competence</keyword>
<dbReference type="NCBIfam" id="TIGR02532">
    <property type="entry name" value="IV_pilin_GFxxxE"/>
    <property type="match status" value="1"/>
</dbReference>
<dbReference type="NCBIfam" id="NF041002">
    <property type="entry name" value="pilin_ComGF"/>
    <property type="match status" value="1"/>
</dbReference>
<dbReference type="InterPro" id="IPR012902">
    <property type="entry name" value="N_methyl_site"/>
</dbReference>
<evidence type="ECO:0000313" key="5">
    <source>
        <dbReference type="Proteomes" id="UP000239663"/>
    </source>
</evidence>
<evidence type="ECO:0000256" key="2">
    <source>
        <dbReference type="ARBA" id="ARBA00023287"/>
    </source>
</evidence>
<dbReference type="GO" id="GO:0030420">
    <property type="term" value="P:establishment of competence for transformation"/>
    <property type="evidence" value="ECO:0007669"/>
    <property type="project" value="UniProtKB-KW"/>
</dbReference>
<keyword evidence="5" id="KW-1185">Reference proteome</keyword>
<keyword evidence="3" id="KW-0472">Membrane</keyword>
<keyword evidence="3" id="KW-0812">Transmembrane</keyword>
<evidence type="ECO:0008006" key="6">
    <source>
        <dbReference type="Google" id="ProtNLM"/>
    </source>
</evidence>
<dbReference type="GO" id="GO:0009986">
    <property type="term" value="C:cell surface"/>
    <property type="evidence" value="ECO:0007669"/>
    <property type="project" value="UniProtKB-SubCell"/>
</dbReference>
<sequence>MHTVWTIRPRARRQSLFARKFPQDEGFTMLEVLFAVGLFSLLAFFMTSTLISVNKWNEIEEASIDRMEWNVFIRQLDLEIQQASAWNVLNSKILSLQSAAGQVTFEPYGEIIRRRVGREGHEVILQNVKDYAFQINGDELTVTVQMQNGGQFEKKIYKRYLYEPSI</sequence>
<proteinExistence type="predicted"/>